<sequence>MTAINTASDPITQVHRQAVAAPLTEVAGLLQEVLSRRLTAFIAGVKDGKTVSRWANGEVTEIREHETEQRLRTAYEIAQLLLLHDSPQTVKAWFIGLNPQLDDRSPAEVIREGQLREALAAARAFVVGG</sequence>
<dbReference type="KEGG" id="sti:Sthe_3138"/>
<keyword evidence="2" id="KW-1185">Reference proteome</keyword>
<evidence type="ECO:0000313" key="2">
    <source>
        <dbReference type="Proteomes" id="UP000002027"/>
    </source>
</evidence>
<dbReference type="STRING" id="479434.Sthe_3138"/>
<gene>
    <name evidence="1" type="ordered locus">Sthe_3138</name>
</gene>
<dbReference type="Proteomes" id="UP000002027">
    <property type="component" value="Chromosome 2"/>
</dbReference>
<dbReference type="AlphaFoldDB" id="D1C9P5"/>
<evidence type="ECO:0008006" key="3">
    <source>
        <dbReference type="Google" id="ProtNLM"/>
    </source>
</evidence>
<organism evidence="1 2">
    <name type="scientific">Sphaerobacter thermophilus (strain ATCC 49802 / DSM 20745 / KCCM 41009 / NCIMB 13125 / S 6022)</name>
    <dbReference type="NCBI Taxonomy" id="479434"/>
    <lineage>
        <taxon>Bacteria</taxon>
        <taxon>Pseudomonadati</taxon>
        <taxon>Thermomicrobiota</taxon>
        <taxon>Thermomicrobia</taxon>
        <taxon>Sphaerobacterales</taxon>
        <taxon>Sphaerobacterineae</taxon>
        <taxon>Sphaerobacteraceae</taxon>
        <taxon>Sphaerobacter</taxon>
    </lineage>
</organism>
<dbReference type="eggNOG" id="ENOG50331YZ">
    <property type="taxonomic scope" value="Bacteria"/>
</dbReference>
<dbReference type="RefSeq" id="WP_012873573.1">
    <property type="nucleotide sequence ID" value="NC_013524.1"/>
</dbReference>
<evidence type="ECO:0000313" key="1">
    <source>
        <dbReference type="EMBL" id="ACZ40538.1"/>
    </source>
</evidence>
<proteinExistence type="predicted"/>
<dbReference type="EMBL" id="CP001824">
    <property type="protein sequence ID" value="ACZ40538.1"/>
    <property type="molecule type" value="Genomic_DNA"/>
</dbReference>
<accession>D1C9P5</accession>
<protein>
    <recommendedName>
        <fullName evidence="3">Antitoxin Xre/MbcA/ParS-like toxin-binding domain-containing protein</fullName>
    </recommendedName>
</protein>
<name>D1C9P5_SPHTD</name>
<dbReference type="OrthoDB" id="4748714at2"/>
<dbReference type="InParanoid" id="D1C9P5"/>
<reference evidence="1 2" key="2">
    <citation type="journal article" date="2010" name="Stand. Genomic Sci.">
        <title>Complete genome sequence of Desulfohalobium retbaense type strain (HR(100)).</title>
        <authorList>
            <person name="Spring S."/>
            <person name="Nolan M."/>
            <person name="Lapidus A."/>
            <person name="Glavina Del Rio T."/>
            <person name="Copeland A."/>
            <person name="Tice H."/>
            <person name="Cheng J.F."/>
            <person name="Lucas S."/>
            <person name="Land M."/>
            <person name="Chen F."/>
            <person name="Bruce D."/>
            <person name="Goodwin L."/>
            <person name="Pitluck S."/>
            <person name="Ivanova N."/>
            <person name="Mavromatis K."/>
            <person name="Mikhailova N."/>
            <person name="Pati A."/>
            <person name="Chen A."/>
            <person name="Palaniappan K."/>
            <person name="Hauser L."/>
            <person name="Chang Y.J."/>
            <person name="Jeffries C.D."/>
            <person name="Munk C."/>
            <person name="Kiss H."/>
            <person name="Chain P."/>
            <person name="Han C."/>
            <person name="Brettin T."/>
            <person name="Detter J.C."/>
            <person name="Schuler E."/>
            <person name="Goker M."/>
            <person name="Rohde M."/>
            <person name="Bristow J."/>
            <person name="Eisen J.A."/>
            <person name="Markowitz V."/>
            <person name="Hugenholtz P."/>
            <person name="Kyrpides N.C."/>
            <person name="Klenk H.P."/>
        </authorList>
    </citation>
    <scope>NUCLEOTIDE SEQUENCE [LARGE SCALE GENOMIC DNA]</scope>
    <source>
        <strain evidence="2">ATCC 49802 / DSM 20745 / S 6022</strain>
    </source>
</reference>
<reference evidence="2" key="1">
    <citation type="submission" date="2009-11" db="EMBL/GenBank/DDBJ databases">
        <title>The complete chromosome 2 of Sphaerobacter thermophilus DSM 20745.</title>
        <authorList>
            <person name="Lucas S."/>
            <person name="Copeland A."/>
            <person name="Lapidus A."/>
            <person name="Glavina del Rio T."/>
            <person name="Dalin E."/>
            <person name="Tice H."/>
            <person name="Bruce D."/>
            <person name="Goodwin L."/>
            <person name="Pitluck S."/>
            <person name="Kyrpides N."/>
            <person name="Mavromatis K."/>
            <person name="Ivanova N."/>
            <person name="Mikhailova N."/>
            <person name="LaButti K.M."/>
            <person name="Clum A."/>
            <person name="Sun H.I."/>
            <person name="Brettin T."/>
            <person name="Detter J.C."/>
            <person name="Han C."/>
            <person name="Larimer F."/>
            <person name="Land M."/>
            <person name="Hauser L."/>
            <person name="Markowitz V."/>
            <person name="Cheng J.F."/>
            <person name="Hugenholtz P."/>
            <person name="Woyke T."/>
            <person name="Wu D."/>
            <person name="Steenblock K."/>
            <person name="Schneider S."/>
            <person name="Pukall R."/>
            <person name="Goeker M."/>
            <person name="Klenk H.P."/>
            <person name="Eisen J.A."/>
        </authorList>
    </citation>
    <scope>NUCLEOTIDE SEQUENCE [LARGE SCALE GENOMIC DNA]</scope>
    <source>
        <strain evidence="2">ATCC 49802 / DSM 20745 / S 6022</strain>
    </source>
</reference>
<dbReference type="HOGENOM" id="CLU_159946_0_0_0"/>